<evidence type="ECO:0000259" key="2">
    <source>
        <dbReference type="PROSITE" id="PS00028"/>
    </source>
</evidence>
<proteinExistence type="predicted"/>
<evidence type="ECO:0000313" key="3">
    <source>
        <dbReference type="EMBL" id="CAL4121627.1"/>
    </source>
</evidence>
<keyword evidence="4" id="KW-1185">Reference proteome</keyword>
<reference evidence="3 4" key="1">
    <citation type="submission" date="2024-05" db="EMBL/GenBank/DDBJ databases">
        <authorList>
            <person name="Wallberg A."/>
        </authorList>
    </citation>
    <scope>NUCLEOTIDE SEQUENCE [LARGE SCALE GENOMIC DNA]</scope>
</reference>
<feature type="non-terminal residue" evidence="3">
    <location>
        <position position="354"/>
    </location>
</feature>
<feature type="region of interest" description="Disordered" evidence="1">
    <location>
        <begin position="334"/>
        <end position="354"/>
    </location>
</feature>
<sequence length="354" mass="40415">MVRSNQDGFSVCIECYMVFYSAEGAKLHMKSHIKHYGRALPKFCEFRKCCRQNARFCLEPMIICGEPKCYNRIPRTASSLTRHRSIHSSVYWWNRWNESHLIKGLKCRDPKTYLRSTLCLLDSVDSTVSADNNIDPTNSAKSKRETVKQDEVGKDEICDNDNGNTKFNIAWVYGGGSAVKICPPNEVITKGEKTVNNVISEMQQTFCNTTDTSENSFSNEKEPSKESSSIDLYKYKSNQIIHDIILDETGKKKETHIEEQPQTWMELFKSSASSGDLHKFSKSEGVDKSIKNKDVKDVPSALQKKYNKSQFFVKPKREKAVNSLLFKMQQKFCNTTDSSTSSTSKKKFQKSSKT</sequence>
<dbReference type="EMBL" id="CAXKWB010019023">
    <property type="protein sequence ID" value="CAL4121627.1"/>
    <property type="molecule type" value="Genomic_DNA"/>
</dbReference>
<dbReference type="Proteomes" id="UP001497623">
    <property type="component" value="Unassembled WGS sequence"/>
</dbReference>
<name>A0AAV2R9K5_MEGNR</name>
<gene>
    <name evidence="3" type="ORF">MNOR_LOCUS22509</name>
</gene>
<accession>A0AAV2R9K5</accession>
<feature type="compositionally biased region" description="Basic residues" evidence="1">
    <location>
        <begin position="344"/>
        <end position="354"/>
    </location>
</feature>
<organism evidence="3 4">
    <name type="scientific">Meganyctiphanes norvegica</name>
    <name type="common">Northern krill</name>
    <name type="synonym">Thysanopoda norvegica</name>
    <dbReference type="NCBI Taxonomy" id="48144"/>
    <lineage>
        <taxon>Eukaryota</taxon>
        <taxon>Metazoa</taxon>
        <taxon>Ecdysozoa</taxon>
        <taxon>Arthropoda</taxon>
        <taxon>Crustacea</taxon>
        <taxon>Multicrustacea</taxon>
        <taxon>Malacostraca</taxon>
        <taxon>Eumalacostraca</taxon>
        <taxon>Eucarida</taxon>
        <taxon>Euphausiacea</taxon>
        <taxon>Euphausiidae</taxon>
        <taxon>Meganyctiphanes</taxon>
    </lineage>
</organism>
<dbReference type="InterPro" id="IPR013087">
    <property type="entry name" value="Znf_C2H2_type"/>
</dbReference>
<feature type="region of interest" description="Disordered" evidence="1">
    <location>
        <begin position="209"/>
        <end position="229"/>
    </location>
</feature>
<evidence type="ECO:0000313" key="4">
    <source>
        <dbReference type="Proteomes" id="UP001497623"/>
    </source>
</evidence>
<dbReference type="PROSITE" id="PS00028">
    <property type="entry name" value="ZINC_FINGER_C2H2_1"/>
    <property type="match status" value="1"/>
</dbReference>
<evidence type="ECO:0000256" key="1">
    <source>
        <dbReference type="SAM" id="MobiDB-lite"/>
    </source>
</evidence>
<feature type="domain" description="C2H2-type" evidence="2">
    <location>
        <begin position="12"/>
        <end position="32"/>
    </location>
</feature>
<dbReference type="AlphaFoldDB" id="A0AAV2R9K5"/>
<comment type="caution">
    <text evidence="3">The sequence shown here is derived from an EMBL/GenBank/DDBJ whole genome shotgun (WGS) entry which is preliminary data.</text>
</comment>
<protein>
    <recommendedName>
        <fullName evidence="2">C2H2-type domain-containing protein</fullName>
    </recommendedName>
</protein>